<organism evidence="1 2">
    <name type="scientific">Rhizobium favelukesii</name>
    <dbReference type="NCBI Taxonomy" id="348824"/>
    <lineage>
        <taxon>Bacteria</taxon>
        <taxon>Pseudomonadati</taxon>
        <taxon>Pseudomonadota</taxon>
        <taxon>Alphaproteobacteria</taxon>
        <taxon>Hyphomicrobiales</taxon>
        <taxon>Rhizobiaceae</taxon>
        <taxon>Rhizobium/Agrobacterium group</taxon>
        <taxon>Rhizobium</taxon>
    </lineage>
</organism>
<dbReference type="EMBL" id="HG916855">
    <property type="protein sequence ID" value="CDM62496.1"/>
    <property type="molecule type" value="Genomic_DNA"/>
</dbReference>
<protein>
    <submittedName>
        <fullName evidence="1">Uncharacterized protein</fullName>
    </submittedName>
</protein>
<evidence type="ECO:0000313" key="1">
    <source>
        <dbReference type="EMBL" id="CDM62496.1"/>
    </source>
</evidence>
<accession>W6S8Q0</accession>
<keyword evidence="1" id="KW-0614">Plasmid</keyword>
<name>W6S8Q0_9HYPH</name>
<reference evidence="1" key="1">
    <citation type="submission" date="2013-11" db="EMBL/GenBank/DDBJ databases">
        <title>Draft genome sequence of the broad-host-range Rhizobium sp. LPU83 strain, a member of the low-genetic diversity Oregon-like Rhizobium sp. group.</title>
        <authorList>
            <person name="Wibberg D."/>
            <person name="Puehler A."/>
            <person name="Schlueter A."/>
        </authorList>
    </citation>
    <scope>NUCLEOTIDE SEQUENCE [LARGE SCALE GENOMIC DNA]</scope>
    <source>
        <strain evidence="1">LPU83</strain>
        <plasmid evidence="1">pLPU83d</plasmid>
    </source>
</reference>
<sequence>MNAIEYQAGMNIDDMIGVADVRAHFERLARACLGQHSAGTG</sequence>
<proteinExistence type="predicted"/>
<dbReference type="Proteomes" id="UP000019443">
    <property type="component" value="Plasmid pLPU83d"/>
</dbReference>
<geneLocation type="plasmid" evidence="1 2">
    <name>pLPU83d</name>
</geneLocation>
<dbReference type="KEGG" id="rhl:LPU83_pLPU83d_1126"/>
<dbReference type="HOGENOM" id="CLU_3275703_0_0_5"/>
<gene>
    <name evidence="1" type="ORF">LPU83_pLPU83d_1126</name>
</gene>
<keyword evidence="2" id="KW-1185">Reference proteome</keyword>
<dbReference type="AlphaFoldDB" id="W6S8Q0"/>
<dbReference type="PATRIC" id="fig|348824.6.peg.6829"/>
<evidence type="ECO:0000313" key="2">
    <source>
        <dbReference type="Proteomes" id="UP000019443"/>
    </source>
</evidence>